<dbReference type="InterPro" id="IPR003959">
    <property type="entry name" value="ATPase_AAA_core"/>
</dbReference>
<dbReference type="PANTHER" id="PTHR23077">
    <property type="entry name" value="AAA-FAMILY ATPASE"/>
    <property type="match status" value="1"/>
</dbReference>
<evidence type="ECO:0000256" key="1">
    <source>
        <dbReference type="ARBA" id="ARBA00022741"/>
    </source>
</evidence>
<dbReference type="Pfam" id="PF00004">
    <property type="entry name" value="AAA"/>
    <property type="match status" value="1"/>
</dbReference>
<accession>A0A382CP29</accession>
<dbReference type="InterPro" id="IPR003593">
    <property type="entry name" value="AAA+_ATPase"/>
</dbReference>
<organism evidence="4">
    <name type="scientific">marine metagenome</name>
    <dbReference type="NCBI Taxonomy" id="408172"/>
    <lineage>
        <taxon>unclassified sequences</taxon>
        <taxon>metagenomes</taxon>
        <taxon>ecological metagenomes</taxon>
    </lineage>
</organism>
<gene>
    <name evidence="4" type="ORF">METZ01_LOCUS180225</name>
</gene>
<evidence type="ECO:0000256" key="2">
    <source>
        <dbReference type="ARBA" id="ARBA00022840"/>
    </source>
</evidence>
<evidence type="ECO:0000313" key="4">
    <source>
        <dbReference type="EMBL" id="SVB27371.1"/>
    </source>
</evidence>
<feature type="domain" description="AAA+ ATPase" evidence="3">
    <location>
        <begin position="62"/>
        <end position="206"/>
    </location>
</feature>
<sequence length="272" mass="30648">MAFDSPPYTERDLSEISTQLIRVPTQEGFIEQMVNAMKYFFSRGDSSFSDHFSSMSESNNFPFKGFVLTGPPGSGKTEAVVEAGRRLYSELGMEGVEVRLLHISTADINRGRVGEMEQRLRSVFNEAKSEVRSTLRTILLFDDIDTLLMSRDDKRSEEWSVSLNATFFHEVDRLKTSDTMICATTNKKEMLDDAVKSRLSVKEAPAPSFEEMKIVARSALPLRGANGLTQEELLELAAERIQKNRDAGEPDSFRLARKSAIEVLMKEVVGWE</sequence>
<name>A0A382CP29_9ZZZZ</name>
<dbReference type="SUPFAM" id="SSF52540">
    <property type="entry name" value="P-loop containing nucleoside triphosphate hydrolases"/>
    <property type="match status" value="1"/>
</dbReference>
<dbReference type="PANTHER" id="PTHR23077:SF171">
    <property type="entry name" value="NUCLEAR VALOSIN-CONTAINING PROTEIN-LIKE"/>
    <property type="match status" value="1"/>
</dbReference>
<dbReference type="SMART" id="SM00382">
    <property type="entry name" value="AAA"/>
    <property type="match status" value="1"/>
</dbReference>
<dbReference type="InterPro" id="IPR027417">
    <property type="entry name" value="P-loop_NTPase"/>
</dbReference>
<keyword evidence="1" id="KW-0547">Nucleotide-binding</keyword>
<dbReference type="CDD" id="cd19481">
    <property type="entry name" value="RecA-like_protease"/>
    <property type="match status" value="1"/>
</dbReference>
<dbReference type="Gene3D" id="3.40.50.300">
    <property type="entry name" value="P-loop containing nucleotide triphosphate hydrolases"/>
    <property type="match status" value="1"/>
</dbReference>
<evidence type="ECO:0000259" key="3">
    <source>
        <dbReference type="SMART" id="SM00382"/>
    </source>
</evidence>
<keyword evidence="2" id="KW-0067">ATP-binding</keyword>
<dbReference type="EMBL" id="UINC01035252">
    <property type="protein sequence ID" value="SVB27371.1"/>
    <property type="molecule type" value="Genomic_DNA"/>
</dbReference>
<reference evidence="4" key="1">
    <citation type="submission" date="2018-05" db="EMBL/GenBank/DDBJ databases">
        <authorList>
            <person name="Lanie J.A."/>
            <person name="Ng W.-L."/>
            <person name="Kazmierczak K.M."/>
            <person name="Andrzejewski T.M."/>
            <person name="Davidsen T.M."/>
            <person name="Wayne K.J."/>
            <person name="Tettelin H."/>
            <person name="Glass J.I."/>
            <person name="Rusch D."/>
            <person name="Podicherti R."/>
            <person name="Tsui H.-C.T."/>
            <person name="Winkler M.E."/>
        </authorList>
    </citation>
    <scope>NUCLEOTIDE SEQUENCE</scope>
</reference>
<dbReference type="InterPro" id="IPR050168">
    <property type="entry name" value="AAA_ATPase_domain"/>
</dbReference>
<protein>
    <recommendedName>
        <fullName evidence="3">AAA+ ATPase domain-containing protein</fullName>
    </recommendedName>
</protein>
<dbReference type="GO" id="GO:0005524">
    <property type="term" value="F:ATP binding"/>
    <property type="evidence" value="ECO:0007669"/>
    <property type="project" value="UniProtKB-KW"/>
</dbReference>
<dbReference type="GO" id="GO:0016887">
    <property type="term" value="F:ATP hydrolysis activity"/>
    <property type="evidence" value="ECO:0007669"/>
    <property type="project" value="InterPro"/>
</dbReference>
<proteinExistence type="predicted"/>
<dbReference type="AlphaFoldDB" id="A0A382CP29"/>